<comment type="caution">
    <text evidence="1">The sequence shown here is derived from an EMBL/GenBank/DDBJ whole genome shotgun (WGS) entry which is preliminary data.</text>
</comment>
<sequence>MAQLLREFFELKDMVESPNAERVTLLIREPHLRDPRCIQVHKGILFKRWPRIALHCERIHADTVDLTAERPGVIKDYVTILHTGHVSDLRYAPGDSSSMSNVAKSRYNRLSALYIFCGQSEDTISSKIVFCAILDLFHHKWPDGARYFPGSDVINNIYGSCLPVEPLRQFLAECYIDFAKDGLVLPEEQYNSEFMKNVLMGVLTRRDLPKYLSRTINPREFIEMKEPEMPTTKFTRSGRKALKRRRASM</sequence>
<keyword evidence="2" id="KW-1185">Reference proteome</keyword>
<proteinExistence type="predicted"/>
<evidence type="ECO:0000313" key="1">
    <source>
        <dbReference type="EMBL" id="KAG9191761.1"/>
    </source>
</evidence>
<dbReference type="AlphaFoldDB" id="A0AAD4IC43"/>
<name>A0AAD4IC43_9PLEO</name>
<reference evidence="1" key="1">
    <citation type="submission" date="2021-07" db="EMBL/GenBank/DDBJ databases">
        <title>Genome Resource of American Ginseng Black Spot Pathogen Alternaria panax.</title>
        <authorList>
            <person name="Qiu C."/>
            <person name="Wang W."/>
            <person name="Liu Z."/>
        </authorList>
    </citation>
    <scope>NUCLEOTIDE SEQUENCE</scope>
    <source>
        <strain evidence="1">BNCC115425</strain>
    </source>
</reference>
<accession>A0AAD4IC43</accession>
<evidence type="ECO:0000313" key="2">
    <source>
        <dbReference type="Proteomes" id="UP001199106"/>
    </source>
</evidence>
<organism evidence="1 2">
    <name type="scientific">Alternaria panax</name>
    <dbReference type="NCBI Taxonomy" id="48097"/>
    <lineage>
        <taxon>Eukaryota</taxon>
        <taxon>Fungi</taxon>
        <taxon>Dikarya</taxon>
        <taxon>Ascomycota</taxon>
        <taxon>Pezizomycotina</taxon>
        <taxon>Dothideomycetes</taxon>
        <taxon>Pleosporomycetidae</taxon>
        <taxon>Pleosporales</taxon>
        <taxon>Pleosporineae</taxon>
        <taxon>Pleosporaceae</taxon>
        <taxon>Alternaria</taxon>
        <taxon>Alternaria sect. Panax</taxon>
    </lineage>
</organism>
<protein>
    <submittedName>
        <fullName evidence="1">Uncharacterized protein</fullName>
    </submittedName>
</protein>
<dbReference type="Proteomes" id="UP001199106">
    <property type="component" value="Unassembled WGS sequence"/>
</dbReference>
<gene>
    <name evidence="1" type="ORF">G6011_10495</name>
</gene>
<dbReference type="EMBL" id="JAANER010000003">
    <property type="protein sequence ID" value="KAG9191761.1"/>
    <property type="molecule type" value="Genomic_DNA"/>
</dbReference>